<evidence type="ECO:0000313" key="2">
    <source>
        <dbReference type="Proteomes" id="UP001151234"/>
    </source>
</evidence>
<proteinExistence type="predicted"/>
<evidence type="ECO:0008006" key="3">
    <source>
        <dbReference type="Google" id="ProtNLM"/>
    </source>
</evidence>
<organism evidence="1 2">
    <name type="scientific">Hoeflea prorocentri</name>
    <dbReference type="NCBI Taxonomy" id="1922333"/>
    <lineage>
        <taxon>Bacteria</taxon>
        <taxon>Pseudomonadati</taxon>
        <taxon>Pseudomonadota</taxon>
        <taxon>Alphaproteobacteria</taxon>
        <taxon>Hyphomicrobiales</taxon>
        <taxon>Rhizobiaceae</taxon>
        <taxon>Hoeflea</taxon>
    </lineage>
</organism>
<gene>
    <name evidence="1" type="ORF">OQ273_04125</name>
</gene>
<keyword evidence="2" id="KW-1185">Reference proteome</keyword>
<dbReference type="SUPFAM" id="SSF54909">
    <property type="entry name" value="Dimeric alpha+beta barrel"/>
    <property type="match status" value="1"/>
</dbReference>
<evidence type="ECO:0000313" key="1">
    <source>
        <dbReference type="EMBL" id="MDA5397754.1"/>
    </source>
</evidence>
<dbReference type="InterPro" id="IPR011008">
    <property type="entry name" value="Dimeric_a/b-barrel"/>
</dbReference>
<dbReference type="EMBL" id="JAPJZI010000001">
    <property type="protein sequence ID" value="MDA5397754.1"/>
    <property type="molecule type" value="Genomic_DNA"/>
</dbReference>
<comment type="caution">
    <text evidence="1">The sequence shown here is derived from an EMBL/GenBank/DDBJ whole genome shotgun (WGS) entry which is preliminary data.</text>
</comment>
<dbReference type="RefSeq" id="WP_267989206.1">
    <property type="nucleotide sequence ID" value="NZ_JAPJZI010000001.1"/>
</dbReference>
<name>A0A9X3UIS4_9HYPH</name>
<dbReference type="AlphaFoldDB" id="A0A9X3UIS4"/>
<accession>A0A9X3UIS4</accession>
<protein>
    <recommendedName>
        <fullName evidence="3">YCII-related domain-containing protein</fullName>
    </recommendedName>
</protein>
<sequence>MYAILLKFADNRSNAPLFMEGHNAWIKKGFTDGIFQCVGSLDTGGGFVLAHGEDQEGLSQRVQEDPFVENNVVTAEVHRIDVKRTVPELAHLAEERQFRPAPGSQLS</sequence>
<reference evidence="1" key="1">
    <citation type="submission" date="2022-11" db="EMBL/GenBank/DDBJ databases">
        <title>Draft genome sequence of Hoeflea poritis E7-10 and Hoeflea prorocentri PM5-8, separated from scleractinian coral Porites lutea and marine dinoflagellate.</title>
        <authorList>
            <person name="Zhang G."/>
            <person name="Wei Q."/>
            <person name="Cai L."/>
        </authorList>
    </citation>
    <scope>NUCLEOTIDE SEQUENCE</scope>
    <source>
        <strain evidence="1">PM5-8</strain>
    </source>
</reference>
<dbReference type="Proteomes" id="UP001151234">
    <property type="component" value="Unassembled WGS sequence"/>
</dbReference>